<evidence type="ECO:0000256" key="6">
    <source>
        <dbReference type="ARBA" id="ARBA00022989"/>
    </source>
</evidence>
<evidence type="ECO:0000313" key="11">
    <source>
        <dbReference type="Proteomes" id="UP000051677"/>
    </source>
</evidence>
<dbReference type="InterPro" id="IPR050256">
    <property type="entry name" value="Glycosyltransferase_2"/>
</dbReference>
<dbReference type="PANTHER" id="PTHR48090">
    <property type="entry name" value="UNDECAPRENYL-PHOSPHATE 4-DEOXY-4-FORMAMIDO-L-ARABINOSE TRANSFERASE-RELATED"/>
    <property type="match status" value="1"/>
</dbReference>
<evidence type="ECO:0000256" key="4">
    <source>
        <dbReference type="ARBA" id="ARBA00022679"/>
    </source>
</evidence>
<organism evidence="10 11">
    <name type="scientific">Mycobacterium gordonae</name>
    <dbReference type="NCBI Taxonomy" id="1778"/>
    <lineage>
        <taxon>Bacteria</taxon>
        <taxon>Bacillati</taxon>
        <taxon>Actinomycetota</taxon>
        <taxon>Actinomycetes</taxon>
        <taxon>Mycobacteriales</taxon>
        <taxon>Mycobacteriaceae</taxon>
        <taxon>Mycobacterium</taxon>
    </lineage>
</organism>
<dbReference type="GO" id="GO:0005886">
    <property type="term" value="C:plasma membrane"/>
    <property type="evidence" value="ECO:0007669"/>
    <property type="project" value="TreeGrafter"/>
</dbReference>
<dbReference type="GO" id="GO:0016757">
    <property type="term" value="F:glycosyltransferase activity"/>
    <property type="evidence" value="ECO:0007669"/>
    <property type="project" value="UniProtKB-KW"/>
</dbReference>
<evidence type="ECO:0000259" key="9">
    <source>
        <dbReference type="Pfam" id="PF00535"/>
    </source>
</evidence>
<dbReference type="OrthoDB" id="9811884at2"/>
<evidence type="ECO:0000256" key="8">
    <source>
        <dbReference type="SAM" id="Phobius"/>
    </source>
</evidence>
<dbReference type="AlphaFoldDB" id="A0A0Q2RZX2"/>
<comment type="subcellular location">
    <subcellularLocation>
        <location evidence="1">Membrane</location>
        <topology evidence="1">Multi-pass membrane protein</topology>
    </subcellularLocation>
</comment>
<keyword evidence="5 8" id="KW-0812">Transmembrane</keyword>
<dbReference type="InterPro" id="IPR001173">
    <property type="entry name" value="Glyco_trans_2-like"/>
</dbReference>
<reference evidence="10 11" key="1">
    <citation type="submission" date="2015-10" db="EMBL/GenBank/DDBJ databases">
        <title>Mycobacterium gordonae draft genome assembly.</title>
        <authorList>
            <person name="Ustinova V."/>
            <person name="Smirnova T."/>
            <person name="Blagodatskikh K."/>
            <person name="Varlamov D."/>
            <person name="Larionova E."/>
            <person name="Chernousova L."/>
        </authorList>
    </citation>
    <scope>NUCLEOTIDE SEQUENCE [LARGE SCALE GENOMIC DNA]</scope>
    <source>
        <strain evidence="10 11">CTRI 14-8773</strain>
    </source>
</reference>
<evidence type="ECO:0000256" key="2">
    <source>
        <dbReference type="ARBA" id="ARBA00006739"/>
    </source>
</evidence>
<dbReference type="Pfam" id="PF00535">
    <property type="entry name" value="Glycos_transf_2"/>
    <property type="match status" value="1"/>
</dbReference>
<evidence type="ECO:0000256" key="1">
    <source>
        <dbReference type="ARBA" id="ARBA00004141"/>
    </source>
</evidence>
<feature type="domain" description="Glycosyltransferase 2-like" evidence="9">
    <location>
        <begin position="4"/>
        <end position="168"/>
    </location>
</feature>
<comment type="caution">
    <text evidence="10">The sequence shown here is derived from an EMBL/GenBank/DDBJ whole genome shotgun (WGS) entry which is preliminary data.</text>
</comment>
<protein>
    <submittedName>
        <fullName evidence="10">Glycosyl transferase</fullName>
    </submittedName>
</protein>
<evidence type="ECO:0000313" key="10">
    <source>
        <dbReference type="EMBL" id="KQH80907.1"/>
    </source>
</evidence>
<keyword evidence="3" id="KW-0328">Glycosyltransferase</keyword>
<evidence type="ECO:0000256" key="3">
    <source>
        <dbReference type="ARBA" id="ARBA00022676"/>
    </source>
</evidence>
<dbReference type="EMBL" id="LKTM01000002">
    <property type="protein sequence ID" value="KQH80907.1"/>
    <property type="molecule type" value="Genomic_DNA"/>
</dbReference>
<dbReference type="CDD" id="cd04187">
    <property type="entry name" value="DPM1_like_bac"/>
    <property type="match status" value="1"/>
</dbReference>
<dbReference type="SUPFAM" id="SSF53448">
    <property type="entry name" value="Nucleotide-diphospho-sugar transferases"/>
    <property type="match status" value="1"/>
</dbReference>
<name>A0A0Q2RZX2_MYCGO</name>
<dbReference type="RefSeq" id="WP_055576169.1">
    <property type="nucleotide sequence ID" value="NZ_LKTM01000002.1"/>
</dbReference>
<dbReference type="Proteomes" id="UP000051677">
    <property type="component" value="Unassembled WGS sequence"/>
</dbReference>
<dbReference type="InterPro" id="IPR029044">
    <property type="entry name" value="Nucleotide-diphossugar_trans"/>
</dbReference>
<evidence type="ECO:0000256" key="7">
    <source>
        <dbReference type="ARBA" id="ARBA00023136"/>
    </source>
</evidence>
<sequence length="310" mass="35487">MKLSIVTTLYQSSRYIEEFHRRVTAAASAITDDYELVFVNDGSPDDSLEVAKKLLARDHHIVIVDLSRNFGHHRAMMTGLERARGEFVFLIDVDLEECPENLTPFWDYLVEHPEADVVIGESQTRKQGGLTRRLASSWFYDLFNFLSYIKISNRELVSRLMRRRYVESLVSYQERELFIPGIWAHAGYNQHYLPAEKTFDGNSTYTLRRKLTMVVDAVTSFSAKPLLMVFYTGILFVITATFVILYVIIQKLLFGYSVVGWASLVAILFFIGGVTIFSLGVVGIYIAKIYSEVKQRPTSIVKTVYCEDHA</sequence>
<evidence type="ECO:0000256" key="5">
    <source>
        <dbReference type="ARBA" id="ARBA00022692"/>
    </source>
</evidence>
<dbReference type="PANTHER" id="PTHR48090:SF1">
    <property type="entry name" value="PROPHAGE BACTOPRENOL GLUCOSYL TRANSFERASE HOMOLOG"/>
    <property type="match status" value="1"/>
</dbReference>
<feature type="transmembrane region" description="Helical" evidence="8">
    <location>
        <begin position="226"/>
        <end position="249"/>
    </location>
</feature>
<keyword evidence="4 10" id="KW-0808">Transferase</keyword>
<accession>A0A0Q2RZX2</accession>
<keyword evidence="7 8" id="KW-0472">Membrane</keyword>
<gene>
    <name evidence="10" type="ORF">AO501_29270</name>
</gene>
<proteinExistence type="inferred from homology"/>
<feature type="transmembrane region" description="Helical" evidence="8">
    <location>
        <begin position="261"/>
        <end position="287"/>
    </location>
</feature>
<dbReference type="Gene3D" id="3.90.550.10">
    <property type="entry name" value="Spore Coat Polysaccharide Biosynthesis Protein SpsA, Chain A"/>
    <property type="match status" value="1"/>
</dbReference>
<comment type="similarity">
    <text evidence="2">Belongs to the glycosyltransferase 2 family.</text>
</comment>
<keyword evidence="6 8" id="KW-1133">Transmembrane helix</keyword>